<evidence type="ECO:0000313" key="2">
    <source>
        <dbReference type="Proteomes" id="UP001172102"/>
    </source>
</evidence>
<dbReference type="AlphaFoldDB" id="A0AA40A971"/>
<reference evidence="1" key="1">
    <citation type="submission" date="2023-06" db="EMBL/GenBank/DDBJ databases">
        <title>Genome-scale phylogeny and comparative genomics of the fungal order Sordariales.</title>
        <authorList>
            <consortium name="Lawrence Berkeley National Laboratory"/>
            <person name="Hensen N."/>
            <person name="Bonometti L."/>
            <person name="Westerberg I."/>
            <person name="Brannstrom I.O."/>
            <person name="Guillou S."/>
            <person name="Cros-Aarteil S."/>
            <person name="Calhoun S."/>
            <person name="Haridas S."/>
            <person name="Kuo A."/>
            <person name="Mondo S."/>
            <person name="Pangilinan J."/>
            <person name="Riley R."/>
            <person name="Labutti K."/>
            <person name="Andreopoulos B."/>
            <person name="Lipzen A."/>
            <person name="Chen C."/>
            <person name="Yanf M."/>
            <person name="Daum C."/>
            <person name="Ng V."/>
            <person name="Clum A."/>
            <person name="Steindorff A."/>
            <person name="Ohm R."/>
            <person name="Martin F."/>
            <person name="Silar P."/>
            <person name="Natvig D."/>
            <person name="Lalanne C."/>
            <person name="Gautier V."/>
            <person name="Ament-Velasquez S.L."/>
            <person name="Kruys A."/>
            <person name="Hutchinson M.I."/>
            <person name="Powell A.J."/>
            <person name="Barry K."/>
            <person name="Miller A.N."/>
            <person name="Grigoriev I.V."/>
            <person name="Debuchy R."/>
            <person name="Gladieux P."/>
            <person name="Thoren M.H."/>
            <person name="Johannesson H."/>
        </authorList>
    </citation>
    <scope>NUCLEOTIDE SEQUENCE</scope>
    <source>
        <strain evidence="1">SMH4607-1</strain>
    </source>
</reference>
<evidence type="ECO:0000313" key="1">
    <source>
        <dbReference type="EMBL" id="KAK0711556.1"/>
    </source>
</evidence>
<gene>
    <name evidence="1" type="ORF">B0H67DRAFT_585669</name>
</gene>
<dbReference type="Gene3D" id="3.30.200.20">
    <property type="entry name" value="Phosphorylase Kinase, domain 1"/>
    <property type="match status" value="1"/>
</dbReference>
<dbReference type="SUPFAM" id="SSF56112">
    <property type="entry name" value="Protein kinase-like (PK-like)"/>
    <property type="match status" value="1"/>
</dbReference>
<protein>
    <submittedName>
        <fullName evidence="1">Uncharacterized protein</fullName>
    </submittedName>
</protein>
<accession>A0AA40A971</accession>
<name>A0AA40A971_9PEZI</name>
<dbReference type="EMBL" id="JAUKUA010000005">
    <property type="protein sequence ID" value="KAK0711556.1"/>
    <property type="molecule type" value="Genomic_DNA"/>
</dbReference>
<proteinExistence type="predicted"/>
<dbReference type="Proteomes" id="UP001172102">
    <property type="component" value="Unassembled WGS sequence"/>
</dbReference>
<organism evidence="1 2">
    <name type="scientific">Lasiosphaeris hirsuta</name>
    <dbReference type="NCBI Taxonomy" id="260670"/>
    <lineage>
        <taxon>Eukaryota</taxon>
        <taxon>Fungi</taxon>
        <taxon>Dikarya</taxon>
        <taxon>Ascomycota</taxon>
        <taxon>Pezizomycotina</taxon>
        <taxon>Sordariomycetes</taxon>
        <taxon>Sordariomycetidae</taxon>
        <taxon>Sordariales</taxon>
        <taxon>Lasiosphaeriaceae</taxon>
        <taxon>Lasiosphaeris</taxon>
    </lineage>
</organism>
<comment type="caution">
    <text evidence="1">The sequence shown here is derived from an EMBL/GenBank/DDBJ whole genome shotgun (WGS) entry which is preliminary data.</text>
</comment>
<dbReference type="InterPro" id="IPR011009">
    <property type="entry name" value="Kinase-like_dom_sf"/>
</dbReference>
<keyword evidence="2" id="KW-1185">Reference proteome</keyword>
<sequence length="177" mass="20716">MEDPYTWVGRGIIKQRVEEALKTTDVACRKLEAIKDGETTNFIYKGTLLAPLEDCFVYIKHGRGYSACDPALRMPMFRCDLEAECLTTLENFPLETIPSVRTPRLEYFDPEKSIQVQEFMADPTDLKTYAHKHFTFDPDRMPWCEELGRKLGAWLRRFHAWAMEPPQQEFREKVLGF</sequence>